<reference evidence="1 2" key="1">
    <citation type="submission" date="2016-11" db="EMBL/GenBank/DDBJ databases">
        <authorList>
            <person name="Jaros S."/>
            <person name="Januszkiewicz K."/>
            <person name="Wedrychowicz H."/>
        </authorList>
    </citation>
    <scope>NUCLEOTIDE SEQUENCE [LARGE SCALE GENOMIC DNA]</scope>
    <source>
        <strain evidence="1 2">CGMCC 1.8863</strain>
    </source>
</reference>
<gene>
    <name evidence="1" type="ORF">SAMN04487911_11590</name>
</gene>
<dbReference type="Proteomes" id="UP000184231">
    <property type="component" value="Unassembled WGS sequence"/>
</dbReference>
<protein>
    <submittedName>
        <fullName evidence="1">Uncharacterized protein</fullName>
    </submittedName>
</protein>
<proteinExistence type="predicted"/>
<sequence>MLTSKIKDSSVHILYTASASIYKKVLHIYTVKDFLLFRQMSPYFSYIYKNLKHTLL</sequence>
<dbReference type="AlphaFoldDB" id="A0A1M6HZ02"/>
<evidence type="ECO:0000313" key="2">
    <source>
        <dbReference type="Proteomes" id="UP000184231"/>
    </source>
</evidence>
<dbReference type="EMBL" id="FQYX01000015">
    <property type="protein sequence ID" value="SHJ27458.1"/>
    <property type="molecule type" value="Genomic_DNA"/>
</dbReference>
<keyword evidence="2" id="KW-1185">Reference proteome</keyword>
<accession>A0A1M6HZ02</accession>
<organism evidence="1 2">
    <name type="scientific">Arenibacter nanhaiticus</name>
    <dbReference type="NCBI Taxonomy" id="558155"/>
    <lineage>
        <taxon>Bacteria</taxon>
        <taxon>Pseudomonadati</taxon>
        <taxon>Bacteroidota</taxon>
        <taxon>Flavobacteriia</taxon>
        <taxon>Flavobacteriales</taxon>
        <taxon>Flavobacteriaceae</taxon>
        <taxon>Arenibacter</taxon>
    </lineage>
</organism>
<evidence type="ECO:0000313" key="1">
    <source>
        <dbReference type="EMBL" id="SHJ27458.1"/>
    </source>
</evidence>
<name>A0A1M6HZ02_9FLAO</name>
<dbReference type="STRING" id="558155.SAMN04487911_11590"/>